<feature type="compositionally biased region" description="Low complexity" evidence="1">
    <location>
        <begin position="93"/>
        <end position="109"/>
    </location>
</feature>
<organism evidence="4 5">
    <name type="scientific">Brevibacterium samyangense</name>
    <dbReference type="NCBI Taxonomy" id="366888"/>
    <lineage>
        <taxon>Bacteria</taxon>
        <taxon>Bacillati</taxon>
        <taxon>Actinomycetota</taxon>
        <taxon>Actinomycetes</taxon>
        <taxon>Micrococcales</taxon>
        <taxon>Brevibacteriaceae</taxon>
        <taxon>Brevibacterium</taxon>
    </lineage>
</organism>
<evidence type="ECO:0000256" key="1">
    <source>
        <dbReference type="SAM" id="MobiDB-lite"/>
    </source>
</evidence>
<feature type="compositionally biased region" description="Pro residues" evidence="1">
    <location>
        <begin position="325"/>
        <end position="340"/>
    </location>
</feature>
<keyword evidence="2" id="KW-0812">Transmembrane</keyword>
<reference evidence="4 5" key="1">
    <citation type="journal article" date="2019" name="Int. J. Syst. Evol. Microbiol.">
        <title>The Global Catalogue of Microorganisms (GCM) 10K type strain sequencing project: providing services to taxonomists for standard genome sequencing and annotation.</title>
        <authorList>
            <consortium name="The Broad Institute Genomics Platform"/>
            <consortium name="The Broad Institute Genome Sequencing Center for Infectious Disease"/>
            <person name="Wu L."/>
            <person name="Ma J."/>
        </authorList>
    </citation>
    <scope>NUCLEOTIDE SEQUENCE [LARGE SCALE GENOMIC DNA]</scope>
    <source>
        <strain evidence="4 5">JCM 14546</strain>
    </source>
</reference>
<feature type="region of interest" description="Disordered" evidence="1">
    <location>
        <begin position="57"/>
        <end position="117"/>
    </location>
</feature>
<evidence type="ECO:0000259" key="3">
    <source>
        <dbReference type="SMART" id="SM00894"/>
    </source>
</evidence>
<dbReference type="EMBL" id="BAAANO010000004">
    <property type="protein sequence ID" value="GAA1999396.1"/>
    <property type="molecule type" value="Genomic_DNA"/>
</dbReference>
<dbReference type="Pfam" id="PF05901">
    <property type="entry name" value="Excalibur"/>
    <property type="match status" value="1"/>
</dbReference>
<dbReference type="Pfam" id="PF07510">
    <property type="entry name" value="GmrSD_C"/>
    <property type="match status" value="1"/>
</dbReference>
<gene>
    <name evidence="4" type="ORF">GCM10009755_03680</name>
</gene>
<dbReference type="RefSeq" id="WP_344306448.1">
    <property type="nucleotide sequence ID" value="NZ_BAAANO010000004.1"/>
</dbReference>
<sequence>MSRSLPPKYRVRTAAGNTPPKGGRKAPRVGALAGYGGLVLVVLLVLGILVDGGNEDPAETPAAPSVVATHSTGPDSTTEAAPTRTATSPEILPTAAPASATATRPAAPAEKSVELQEPAEDGTALALLYALELKGRAPKTGYDRDLFAWRDDVDHNGCDTRNDVLRRDLVDIELADDGCVVLDGTLTSAYSGDTFDFVRGDGNNIDIDHVVALSNAWQTGAQELSAEERVEFGNDPLNLLATESGLNAQKGDGDAATWLPPLRSYRCEYVARQVSVKSKYGLWVTQPEFDAIEGLLLDCEGQPAIDDDPWPATSDGDVASEPAPVYAPEPAQAPEPAPEPAPDHGNNGASGAFENCSAARAAGAAPVHRGDPGYGPHLDRDDDGVGCE</sequence>
<dbReference type="InterPro" id="IPR008613">
    <property type="entry name" value="Excalibur_Ca-bd_domain"/>
</dbReference>
<dbReference type="PANTHER" id="PTHR24094">
    <property type="entry name" value="SECRETED PROTEIN"/>
    <property type="match status" value="1"/>
</dbReference>
<name>A0ABN2T5Q3_9MICO</name>
<feature type="domain" description="Excalibur calcium-binding" evidence="3">
    <location>
        <begin position="352"/>
        <end position="388"/>
    </location>
</feature>
<evidence type="ECO:0000313" key="5">
    <source>
        <dbReference type="Proteomes" id="UP001500755"/>
    </source>
</evidence>
<feature type="compositionally biased region" description="Polar residues" evidence="1">
    <location>
        <begin position="68"/>
        <end position="88"/>
    </location>
</feature>
<keyword evidence="5" id="KW-1185">Reference proteome</keyword>
<accession>A0ABN2T5Q3</accession>
<feature type="region of interest" description="Disordered" evidence="1">
    <location>
        <begin position="1"/>
        <end position="26"/>
    </location>
</feature>
<proteinExistence type="predicted"/>
<dbReference type="Proteomes" id="UP001500755">
    <property type="component" value="Unassembled WGS sequence"/>
</dbReference>
<evidence type="ECO:0000313" key="4">
    <source>
        <dbReference type="EMBL" id="GAA1999396.1"/>
    </source>
</evidence>
<comment type="caution">
    <text evidence="4">The sequence shown here is derived from an EMBL/GenBank/DDBJ whole genome shotgun (WGS) entry which is preliminary data.</text>
</comment>
<dbReference type="SMART" id="SM00894">
    <property type="entry name" value="Excalibur"/>
    <property type="match status" value="1"/>
</dbReference>
<evidence type="ECO:0000256" key="2">
    <source>
        <dbReference type="SAM" id="Phobius"/>
    </source>
</evidence>
<feature type="transmembrane region" description="Helical" evidence="2">
    <location>
        <begin position="29"/>
        <end position="50"/>
    </location>
</feature>
<feature type="region of interest" description="Disordered" evidence="1">
    <location>
        <begin position="302"/>
        <end position="388"/>
    </location>
</feature>
<keyword evidence="2" id="KW-1133">Transmembrane helix</keyword>
<dbReference type="InterPro" id="IPR011089">
    <property type="entry name" value="GmrSD_C"/>
</dbReference>
<keyword evidence="2" id="KW-0472">Membrane</keyword>
<protein>
    <recommendedName>
        <fullName evidence="3">Excalibur calcium-binding domain-containing protein</fullName>
    </recommendedName>
</protein>
<dbReference type="PANTHER" id="PTHR24094:SF15">
    <property type="entry name" value="AMP-DEPENDENT SYNTHETASE_LIGASE DOMAIN-CONTAINING PROTEIN-RELATED"/>
    <property type="match status" value="1"/>
</dbReference>